<dbReference type="Pfam" id="PF00069">
    <property type="entry name" value="Pkinase"/>
    <property type="match status" value="1"/>
</dbReference>
<accession>A0A1E3X2N4</accession>
<dbReference type="PANTHER" id="PTHR44305">
    <property type="entry name" value="SI:DKEY-192D15.2-RELATED"/>
    <property type="match status" value="1"/>
</dbReference>
<evidence type="ECO:0000313" key="2">
    <source>
        <dbReference type="EMBL" id="ODS29900.1"/>
    </source>
</evidence>
<dbReference type="Proteomes" id="UP000094056">
    <property type="component" value="Unassembled WGS sequence"/>
</dbReference>
<dbReference type="GO" id="GO:0005524">
    <property type="term" value="F:ATP binding"/>
    <property type="evidence" value="ECO:0007669"/>
    <property type="project" value="InterPro"/>
</dbReference>
<dbReference type="InterPro" id="IPR011009">
    <property type="entry name" value="Kinase-like_dom_sf"/>
</dbReference>
<name>A0A1E3X2N4_9BACT</name>
<sequence>QFLLNLLSFFEAIWRFYVLRYLLQLLASFKYYANEKSFCPAKNCPTVSAAGEAYPVDTGDVMQTNLGWIEGFSHLLSMSPSTIKLTMSYESCILLPELLPVRNNDNSATWLDTFTPIYRTIDHVEQRPVRRCGDKSLAIIYQDEDIFFEMARMLKRELHNSKLEKIDLYNGGEFVNGHKKYVSLLTEVFHKHRAVLFLGHLHRGRESDEGGWSLTREKVLKMSDLGKFLGAEGKHRGSTFIGKEYGGSSPIPEVVFANCCFSAGEDPESRTQEALSYPKLFLDAGVRFFIGTSMDIVLSAGNMRNDLDIIQRLVCEFFSSWADTSDKAIEHLYHAKEKCNFHLLTSLYQIYSVGGEQLITHGRKEPLGALVSGISAGDKLGDYLITKELWSERYARTFWAKNLIKESYHLVQVLVDEWQDKPGLTKGLQTAIQKFTEAGLSPGHLVPNRHQVCMLIRQGKEQRNMHVIVYDRPSDDSDKNWYPLGSRSFNQNSSSHFMEVLRIGAGISAYLSELHAKKIQHGNLDSDSILFHKDGGIEQVVIKDAWVRHALPGRFTDPRYAAPEEPANEEGIDELKYDCWGLGVILFELATGKSPFGEAESSEQGLRYSLKEALGPTGHLVPEALDRVIRECLVPSANLRPSAELIAKRLVLAYQAGGTYISEFETELDIRIQAGHRLFAVIIDDVSELESILISMTKRQHRRLPANTSATNHNISYRLFVMSEEVGLVDQRSGNLIVPWVNAQELYQLMHEQAAQNNLPSPGFPSYNEVAVYNAEIIFSQVTTMLQSSSSNDIPIVLIRGSTWWDYGPPAWRILKMCQSNPRTYPIIIVADSLIPLDPELGRLFSVVNFPPPSPAVLFEHILAFKDTEQLTVPDACFLYY</sequence>
<evidence type="ECO:0000259" key="1">
    <source>
        <dbReference type="PROSITE" id="PS50011"/>
    </source>
</evidence>
<evidence type="ECO:0000313" key="3">
    <source>
        <dbReference type="Proteomes" id="UP000094056"/>
    </source>
</evidence>
<dbReference type="InterPro" id="IPR053083">
    <property type="entry name" value="TF_kinase-domain_protein"/>
</dbReference>
<keyword evidence="2" id="KW-0418">Kinase</keyword>
<dbReference type="SUPFAM" id="SSF56112">
    <property type="entry name" value="Protein kinase-like (PK-like)"/>
    <property type="match status" value="1"/>
</dbReference>
<gene>
    <name evidence="2" type="ORF">SCARUB_04996</name>
</gene>
<feature type="non-terminal residue" evidence="2">
    <location>
        <position position="1"/>
    </location>
</feature>
<dbReference type="EMBL" id="MAYW01000339">
    <property type="protein sequence ID" value="ODS29900.1"/>
    <property type="molecule type" value="Genomic_DNA"/>
</dbReference>
<dbReference type="AlphaFoldDB" id="A0A1E3X2N4"/>
<reference evidence="2 3" key="1">
    <citation type="submission" date="2016-07" db="EMBL/GenBank/DDBJ databases">
        <title>Draft genome of Scalindua rubra, obtained from a brine-seawater interface in the Red Sea, sheds light on salt adaptation in anammox bacteria.</title>
        <authorList>
            <person name="Speth D.R."/>
            <person name="Lagkouvardos I."/>
            <person name="Wang Y."/>
            <person name="Qian P.-Y."/>
            <person name="Dutilh B.E."/>
            <person name="Jetten M.S."/>
        </authorList>
    </citation>
    <scope>NUCLEOTIDE SEQUENCE [LARGE SCALE GENOMIC DNA]</scope>
    <source>
        <strain evidence="2">BSI-1</strain>
    </source>
</reference>
<comment type="caution">
    <text evidence="2">The sequence shown here is derived from an EMBL/GenBank/DDBJ whole genome shotgun (WGS) entry which is preliminary data.</text>
</comment>
<dbReference type="GO" id="GO:0004672">
    <property type="term" value="F:protein kinase activity"/>
    <property type="evidence" value="ECO:0007669"/>
    <property type="project" value="InterPro"/>
</dbReference>
<dbReference type="PANTHER" id="PTHR44305:SF24">
    <property type="entry name" value="TYROSINE-PROTEIN KINASE C03B1.5-RELATED"/>
    <property type="match status" value="1"/>
</dbReference>
<dbReference type="PROSITE" id="PS50011">
    <property type="entry name" value="PROTEIN_KINASE_DOM"/>
    <property type="match status" value="1"/>
</dbReference>
<dbReference type="Gene3D" id="1.10.510.10">
    <property type="entry name" value="Transferase(Phosphotransferase) domain 1"/>
    <property type="match status" value="1"/>
</dbReference>
<dbReference type="SMART" id="SM00220">
    <property type="entry name" value="S_TKc"/>
    <property type="match status" value="1"/>
</dbReference>
<organism evidence="2 3">
    <name type="scientific">Candidatus Scalindua rubra</name>
    <dbReference type="NCBI Taxonomy" id="1872076"/>
    <lineage>
        <taxon>Bacteria</taxon>
        <taxon>Pseudomonadati</taxon>
        <taxon>Planctomycetota</taxon>
        <taxon>Candidatus Brocadiia</taxon>
        <taxon>Candidatus Brocadiales</taxon>
        <taxon>Candidatus Scalinduaceae</taxon>
        <taxon>Candidatus Scalindua</taxon>
    </lineage>
</organism>
<feature type="domain" description="Protein kinase" evidence="1">
    <location>
        <begin position="345"/>
        <end position="652"/>
    </location>
</feature>
<proteinExistence type="predicted"/>
<keyword evidence="2" id="KW-0808">Transferase</keyword>
<protein>
    <submittedName>
        <fullName evidence="2">Protein kinase domain protein</fullName>
    </submittedName>
</protein>
<dbReference type="InterPro" id="IPR000719">
    <property type="entry name" value="Prot_kinase_dom"/>
</dbReference>